<reference evidence="1 2" key="1">
    <citation type="submission" date="2020-07" db="EMBL/GenBank/DDBJ databases">
        <title>Whole genome sequence of Sphingobium yanoikuyae A3.</title>
        <authorList>
            <person name="Han S.-S."/>
        </authorList>
    </citation>
    <scope>NUCLEOTIDE SEQUENCE [LARGE SCALE GENOMIC DNA]</scope>
    <source>
        <strain evidence="1 2">A3</strain>
    </source>
</reference>
<sequence>MADRDLNTAAFLLRTIDMLPMMESLAPVHVKDIGPYGLAIVLCQCGDCVLLRPPELACISEIAIFAEPVGEDLASLEERLEQCPAGGDGVTVHQPAFERVPGRGVALAIV</sequence>
<name>A0A9X7UHJ7_SPHYA</name>
<protein>
    <submittedName>
        <fullName evidence="1">Uncharacterized protein</fullName>
    </submittedName>
</protein>
<evidence type="ECO:0000313" key="2">
    <source>
        <dbReference type="Proteomes" id="UP000515377"/>
    </source>
</evidence>
<dbReference type="EMBL" id="CP060122">
    <property type="protein sequence ID" value="QNG47977.1"/>
    <property type="molecule type" value="Genomic_DNA"/>
</dbReference>
<organism evidence="1 2">
    <name type="scientific">Sphingobium yanoikuyae</name>
    <name type="common">Sphingomonas yanoikuyae</name>
    <dbReference type="NCBI Taxonomy" id="13690"/>
    <lineage>
        <taxon>Bacteria</taxon>
        <taxon>Pseudomonadati</taxon>
        <taxon>Pseudomonadota</taxon>
        <taxon>Alphaproteobacteria</taxon>
        <taxon>Sphingomonadales</taxon>
        <taxon>Sphingomonadaceae</taxon>
        <taxon>Sphingobium</taxon>
    </lineage>
</organism>
<dbReference type="AlphaFoldDB" id="A0A9X7UHJ7"/>
<dbReference type="Proteomes" id="UP000515377">
    <property type="component" value="Chromosome"/>
</dbReference>
<accession>A0A9X7UHJ7</accession>
<gene>
    <name evidence="1" type="ORF">H3V42_10545</name>
</gene>
<proteinExistence type="predicted"/>
<evidence type="ECO:0000313" key="1">
    <source>
        <dbReference type="EMBL" id="QNG47977.1"/>
    </source>
</evidence>